<evidence type="ECO:0000313" key="2">
    <source>
        <dbReference type="Proteomes" id="UP000053424"/>
    </source>
</evidence>
<keyword evidence="2" id="KW-1185">Reference proteome</keyword>
<dbReference type="EMBL" id="KN831825">
    <property type="protein sequence ID" value="KIM35270.1"/>
    <property type="molecule type" value="Genomic_DNA"/>
</dbReference>
<dbReference type="SUPFAM" id="SSF52047">
    <property type="entry name" value="RNI-like"/>
    <property type="match status" value="1"/>
</dbReference>
<dbReference type="Gene3D" id="1.20.1280.50">
    <property type="match status" value="1"/>
</dbReference>
<dbReference type="Gene3D" id="3.80.10.10">
    <property type="entry name" value="Ribonuclease Inhibitor"/>
    <property type="match status" value="1"/>
</dbReference>
<proteinExistence type="predicted"/>
<accession>A0A0C3BES0</accession>
<sequence>MAMHAIANSPPPSGSSSEATNEILAELIASLFLSRPSLNSSSSIAIDRVERSVPYPSRARSGFDISQLPAEIICEIFERFMEDDSVHPVFDDTPRPLVSYTCRSDPTKLGQICSRWRAVAVNLPKLWSNILIYNPKPSQVYLTNVWLERSGKNPLNLEVDYNSGKRQYDVRSEAQILRSFIRHLTRWKKFRFNVSVKVLGLFYALTDSPHKPLILESVDLDFHDLLPHRRAEEGVDGILKYFHSCPTLRQVVWHTRELDRFPQHAPSQLTHVHARFSVSIDDIMTFLPQIPLIQELQIESLRRPSKDTAGTVSLPLLLQHLRLLRILSHEVRGTSFIARLTCPSLESLEINHSNDFPESNQDLQEIPRFLHRSGCRLQKLDLRDAGRNITGAELEKCLSDSPLQSLTYLHIWISHISDQMVGLLSRKSPTGLHQFAPFLETLDLPSCETSDGLLANMVSSRWYEALDDNLSTPVGHLRKAVIFPGKYFGPIDEAFFSTKVLY</sequence>
<dbReference type="AlphaFoldDB" id="A0A0C3BES0"/>
<evidence type="ECO:0000313" key="1">
    <source>
        <dbReference type="EMBL" id="KIM35270.1"/>
    </source>
</evidence>
<reference evidence="1 2" key="1">
    <citation type="submission" date="2014-04" db="EMBL/GenBank/DDBJ databases">
        <authorList>
            <consortium name="DOE Joint Genome Institute"/>
            <person name="Kuo A."/>
            <person name="Gay G."/>
            <person name="Dore J."/>
            <person name="Kohler A."/>
            <person name="Nagy L.G."/>
            <person name="Floudas D."/>
            <person name="Copeland A."/>
            <person name="Barry K.W."/>
            <person name="Cichocki N."/>
            <person name="Veneault-Fourrey C."/>
            <person name="LaButti K."/>
            <person name="Lindquist E.A."/>
            <person name="Lipzen A."/>
            <person name="Lundell T."/>
            <person name="Morin E."/>
            <person name="Murat C."/>
            <person name="Sun H."/>
            <person name="Tunlid A."/>
            <person name="Henrissat B."/>
            <person name="Grigoriev I.V."/>
            <person name="Hibbett D.S."/>
            <person name="Martin F."/>
            <person name="Nordberg H.P."/>
            <person name="Cantor M.N."/>
            <person name="Hua S.X."/>
        </authorList>
    </citation>
    <scope>NUCLEOTIDE SEQUENCE [LARGE SCALE GENOMIC DNA]</scope>
    <source>
        <strain evidence="2">h7</strain>
    </source>
</reference>
<organism evidence="1 2">
    <name type="scientific">Hebeloma cylindrosporum</name>
    <dbReference type="NCBI Taxonomy" id="76867"/>
    <lineage>
        <taxon>Eukaryota</taxon>
        <taxon>Fungi</taxon>
        <taxon>Dikarya</taxon>
        <taxon>Basidiomycota</taxon>
        <taxon>Agaricomycotina</taxon>
        <taxon>Agaricomycetes</taxon>
        <taxon>Agaricomycetidae</taxon>
        <taxon>Agaricales</taxon>
        <taxon>Agaricineae</taxon>
        <taxon>Hymenogastraceae</taxon>
        <taxon>Hebeloma</taxon>
    </lineage>
</organism>
<dbReference type="Proteomes" id="UP000053424">
    <property type="component" value="Unassembled WGS sequence"/>
</dbReference>
<dbReference type="OrthoDB" id="3217549at2759"/>
<protein>
    <submittedName>
        <fullName evidence="1">Uncharacterized protein</fullName>
    </submittedName>
</protein>
<dbReference type="HOGENOM" id="CLU_018544_11_0_1"/>
<gene>
    <name evidence="1" type="ORF">M413DRAFT_32623</name>
</gene>
<dbReference type="InterPro" id="IPR032675">
    <property type="entry name" value="LRR_dom_sf"/>
</dbReference>
<name>A0A0C3BES0_HEBCY</name>
<reference evidence="2" key="2">
    <citation type="submission" date="2015-01" db="EMBL/GenBank/DDBJ databases">
        <title>Evolutionary Origins and Diversification of the Mycorrhizal Mutualists.</title>
        <authorList>
            <consortium name="DOE Joint Genome Institute"/>
            <consortium name="Mycorrhizal Genomics Consortium"/>
            <person name="Kohler A."/>
            <person name="Kuo A."/>
            <person name="Nagy L.G."/>
            <person name="Floudas D."/>
            <person name="Copeland A."/>
            <person name="Barry K.W."/>
            <person name="Cichocki N."/>
            <person name="Veneault-Fourrey C."/>
            <person name="LaButti K."/>
            <person name="Lindquist E.A."/>
            <person name="Lipzen A."/>
            <person name="Lundell T."/>
            <person name="Morin E."/>
            <person name="Murat C."/>
            <person name="Riley R."/>
            <person name="Ohm R."/>
            <person name="Sun H."/>
            <person name="Tunlid A."/>
            <person name="Henrissat B."/>
            <person name="Grigoriev I.V."/>
            <person name="Hibbett D.S."/>
            <person name="Martin F."/>
        </authorList>
    </citation>
    <scope>NUCLEOTIDE SEQUENCE [LARGE SCALE GENOMIC DNA]</scope>
    <source>
        <strain evidence="2">h7</strain>
    </source>
</reference>